<dbReference type="GO" id="GO:0034087">
    <property type="term" value="P:establishment of mitotic sister chromatid cohesion"/>
    <property type="evidence" value="ECO:0007669"/>
    <property type="project" value="TreeGrafter"/>
</dbReference>
<protein>
    <submittedName>
        <fullName evidence="2">Nipped-B-like protein B</fullName>
    </submittedName>
</protein>
<organism evidence="2 3">
    <name type="scientific">Trichinella pseudospiralis</name>
    <name type="common">Parasitic roundworm</name>
    <dbReference type="NCBI Taxonomy" id="6337"/>
    <lineage>
        <taxon>Eukaryota</taxon>
        <taxon>Metazoa</taxon>
        <taxon>Ecdysozoa</taxon>
        <taxon>Nematoda</taxon>
        <taxon>Enoplea</taxon>
        <taxon>Dorylaimia</taxon>
        <taxon>Trichinellida</taxon>
        <taxon>Trichinellidae</taxon>
        <taxon>Trichinella</taxon>
    </lineage>
</organism>
<feature type="region of interest" description="Disordered" evidence="1">
    <location>
        <begin position="70"/>
        <end position="110"/>
    </location>
</feature>
<dbReference type="GO" id="GO:0071169">
    <property type="term" value="P:establishment of protein localization to chromatin"/>
    <property type="evidence" value="ECO:0007669"/>
    <property type="project" value="TreeGrafter"/>
</dbReference>
<dbReference type="STRING" id="6337.A0A0V0Y3K0"/>
<dbReference type="GO" id="GO:1990414">
    <property type="term" value="P:replication-born double-strand break repair via sister chromatid exchange"/>
    <property type="evidence" value="ECO:0007669"/>
    <property type="project" value="TreeGrafter"/>
</dbReference>
<evidence type="ECO:0000313" key="2">
    <source>
        <dbReference type="EMBL" id="KRX94636.1"/>
    </source>
</evidence>
<dbReference type="PANTHER" id="PTHR21704:SF18">
    <property type="entry name" value="NIPPED-B-LIKE PROTEIN"/>
    <property type="match status" value="1"/>
</dbReference>
<accession>A0A0V0Y3K0</accession>
<dbReference type="PANTHER" id="PTHR21704">
    <property type="entry name" value="NIPPED-B-LIKE PROTEIN DELANGIN SCC2-RELATED"/>
    <property type="match status" value="1"/>
</dbReference>
<evidence type="ECO:0000256" key="1">
    <source>
        <dbReference type="SAM" id="MobiDB-lite"/>
    </source>
</evidence>
<dbReference type="GO" id="GO:0061775">
    <property type="term" value="F:cohesin loader activity"/>
    <property type="evidence" value="ECO:0007669"/>
    <property type="project" value="InterPro"/>
</dbReference>
<gene>
    <name evidence="2" type="primary">nipblb</name>
    <name evidence="2" type="ORF">T4E_6797</name>
</gene>
<proteinExistence type="predicted"/>
<comment type="caution">
    <text evidence="2">The sequence shown here is derived from an EMBL/GenBank/DDBJ whole genome shotgun (WGS) entry which is preliminary data.</text>
</comment>
<dbReference type="InterPro" id="IPR033031">
    <property type="entry name" value="Scc2/Nipped-B"/>
</dbReference>
<reference evidence="2 3" key="1">
    <citation type="submission" date="2015-01" db="EMBL/GenBank/DDBJ databases">
        <title>Evolution of Trichinella species and genotypes.</title>
        <authorList>
            <person name="Korhonen P.K."/>
            <person name="Edoardo P."/>
            <person name="Giuseppe L.R."/>
            <person name="Gasser R.B."/>
        </authorList>
    </citation>
    <scope>NUCLEOTIDE SEQUENCE [LARGE SCALE GENOMIC DNA]</scope>
    <source>
        <strain evidence="2">ISS141</strain>
    </source>
</reference>
<dbReference type="EMBL" id="JYDU01000069">
    <property type="protein sequence ID" value="KRX94636.1"/>
    <property type="molecule type" value="Genomic_DNA"/>
</dbReference>
<dbReference type="GO" id="GO:0003682">
    <property type="term" value="F:chromatin binding"/>
    <property type="evidence" value="ECO:0007669"/>
    <property type="project" value="TreeGrafter"/>
</dbReference>
<dbReference type="GO" id="GO:0090694">
    <property type="term" value="C:Scc2-Scc4 cohesin loading complex"/>
    <property type="evidence" value="ECO:0007669"/>
    <property type="project" value="TreeGrafter"/>
</dbReference>
<name>A0A0V0Y3K0_TRIPS</name>
<dbReference type="GO" id="GO:0140588">
    <property type="term" value="P:chromatin looping"/>
    <property type="evidence" value="ECO:0007669"/>
    <property type="project" value="InterPro"/>
</dbReference>
<evidence type="ECO:0000313" key="3">
    <source>
        <dbReference type="Proteomes" id="UP000054815"/>
    </source>
</evidence>
<feature type="compositionally biased region" description="Low complexity" evidence="1">
    <location>
        <begin position="71"/>
        <end position="85"/>
    </location>
</feature>
<dbReference type="AlphaFoldDB" id="A0A0V0Y3K0"/>
<sequence>MRKKKDIVSELFDSLTPGSRYFAEGSRRRRVAPRSYNEEQLVTGQPGAHAGIAGDAFGLFQKSNSCEELSFGESESTSERGSPSSLNAHQNQTVEFDERPLTPPDADNEDEIPAEYLIPRKLLGELCSEGTRLKAINAMHRVPLDKVTKVITVLDKNVKDSFKCLPTAYEILEGEDTPLREQLCERLQRSVDAAYVVLTVMTSAFMPKQVYIEDAIERITSCTKSMLESVIYPIYDSTYRLIVDSKDGKLDDAMLKALKKAKSSTKSSRSVQKVYCRLAEVISALGELVSIQSLTDTTVLQMSSLGVNSFFVENISDLQMSSLRLLSTVFGRYEKHRQLILEEILASMYRLPTAKRGIRSYRQASSDCAEFEFFFQFVGC</sequence>
<dbReference type="GO" id="GO:0010468">
    <property type="term" value="P:regulation of gene expression"/>
    <property type="evidence" value="ECO:0007669"/>
    <property type="project" value="InterPro"/>
</dbReference>
<dbReference type="Proteomes" id="UP000054815">
    <property type="component" value="Unassembled WGS sequence"/>
</dbReference>